<protein>
    <submittedName>
        <fullName evidence="1">Uncharacterized protein</fullName>
    </submittedName>
</protein>
<evidence type="ECO:0000313" key="2">
    <source>
        <dbReference type="Proteomes" id="UP001219525"/>
    </source>
</evidence>
<reference evidence="1" key="1">
    <citation type="submission" date="2023-03" db="EMBL/GenBank/DDBJ databases">
        <title>Massive genome expansion in bonnet fungi (Mycena s.s.) driven by repeated elements and novel gene families across ecological guilds.</title>
        <authorList>
            <consortium name="Lawrence Berkeley National Laboratory"/>
            <person name="Harder C.B."/>
            <person name="Miyauchi S."/>
            <person name="Viragh M."/>
            <person name="Kuo A."/>
            <person name="Thoen E."/>
            <person name="Andreopoulos B."/>
            <person name="Lu D."/>
            <person name="Skrede I."/>
            <person name="Drula E."/>
            <person name="Henrissat B."/>
            <person name="Morin E."/>
            <person name="Kohler A."/>
            <person name="Barry K."/>
            <person name="LaButti K."/>
            <person name="Morin E."/>
            <person name="Salamov A."/>
            <person name="Lipzen A."/>
            <person name="Mereny Z."/>
            <person name="Hegedus B."/>
            <person name="Baldrian P."/>
            <person name="Stursova M."/>
            <person name="Weitz H."/>
            <person name="Taylor A."/>
            <person name="Grigoriev I.V."/>
            <person name="Nagy L.G."/>
            <person name="Martin F."/>
            <person name="Kauserud H."/>
        </authorList>
    </citation>
    <scope>NUCLEOTIDE SEQUENCE</scope>
    <source>
        <strain evidence="1">9144</strain>
    </source>
</reference>
<organism evidence="1 2">
    <name type="scientific">Mycena pura</name>
    <dbReference type="NCBI Taxonomy" id="153505"/>
    <lineage>
        <taxon>Eukaryota</taxon>
        <taxon>Fungi</taxon>
        <taxon>Dikarya</taxon>
        <taxon>Basidiomycota</taxon>
        <taxon>Agaricomycotina</taxon>
        <taxon>Agaricomycetes</taxon>
        <taxon>Agaricomycetidae</taxon>
        <taxon>Agaricales</taxon>
        <taxon>Marasmiineae</taxon>
        <taxon>Mycenaceae</taxon>
        <taxon>Mycena</taxon>
    </lineage>
</organism>
<proteinExistence type="predicted"/>
<dbReference type="EMBL" id="JARJCW010000166">
    <property type="protein sequence ID" value="KAJ7189800.1"/>
    <property type="molecule type" value="Genomic_DNA"/>
</dbReference>
<gene>
    <name evidence="1" type="ORF">GGX14DRAFT_580419</name>
</gene>
<dbReference type="Proteomes" id="UP001219525">
    <property type="component" value="Unassembled WGS sequence"/>
</dbReference>
<sequence length="208" mass="23053">MKNDWVSGGHIREAVFSSPGRLVLPIDPTLSTRVSRKPVYLFESSVLRAFAARLVDLVAPQTNKSIAKFDPTNSFPYRESHGEPCMLCMQADNHNTDLLSTDPHRSSLTLALIFSTTQLSMESLTLKLVKWVVVISDAKTPDTTDLPELDTDNRSDATSTEFEVLTHEAGRAVAAVDRSEFFQKWLHGVHCSTASRDVGVHSLKRAEV</sequence>
<accession>A0AAD6XVV8</accession>
<dbReference type="AlphaFoldDB" id="A0AAD6XVV8"/>
<evidence type="ECO:0000313" key="1">
    <source>
        <dbReference type="EMBL" id="KAJ7189800.1"/>
    </source>
</evidence>
<comment type="caution">
    <text evidence="1">The sequence shown here is derived from an EMBL/GenBank/DDBJ whole genome shotgun (WGS) entry which is preliminary data.</text>
</comment>
<name>A0AAD6XVV8_9AGAR</name>
<keyword evidence="2" id="KW-1185">Reference proteome</keyword>